<reference evidence="1 2" key="1">
    <citation type="submission" date="2024-02" db="EMBL/GenBank/DDBJ databases">
        <authorList>
            <person name="Chen Y."/>
            <person name="Shah S."/>
            <person name="Dougan E. K."/>
            <person name="Thang M."/>
            <person name="Chan C."/>
        </authorList>
    </citation>
    <scope>NUCLEOTIDE SEQUENCE [LARGE SCALE GENOMIC DNA]</scope>
</reference>
<evidence type="ECO:0000313" key="2">
    <source>
        <dbReference type="Proteomes" id="UP001642464"/>
    </source>
</evidence>
<feature type="non-terminal residue" evidence="1">
    <location>
        <position position="1"/>
    </location>
</feature>
<gene>
    <name evidence="1" type="ORF">SCF082_LOCUS27486</name>
</gene>
<sequence>EESLSQVLDQTLLLAQGLKAASARAATVAEGGWSAQDVEAIIHSYSDEPDVREDLAKLQEEHQGCLETGGLPCEMPNPWLSGDSGKDAEEVLSVLKDLRHRKASKLAELRVQSGALGPEILKCCHDAEEEFWAERCPNQQEIETARLSLGPAVVTLAADLDFKDRYSQLTRDNSQLQLPKRI</sequence>
<comment type="caution">
    <text evidence="1">The sequence shown here is derived from an EMBL/GenBank/DDBJ whole genome shotgun (WGS) entry which is preliminary data.</text>
</comment>
<name>A0ABP0MFY6_9DINO</name>
<dbReference type="EMBL" id="CAXAMM010021258">
    <property type="protein sequence ID" value="CAK9049622.1"/>
    <property type="molecule type" value="Genomic_DNA"/>
</dbReference>
<protein>
    <submittedName>
        <fullName evidence="1">Reticulocyte-binding protein 2-like a</fullName>
    </submittedName>
</protein>
<organism evidence="1 2">
    <name type="scientific">Durusdinium trenchii</name>
    <dbReference type="NCBI Taxonomy" id="1381693"/>
    <lineage>
        <taxon>Eukaryota</taxon>
        <taxon>Sar</taxon>
        <taxon>Alveolata</taxon>
        <taxon>Dinophyceae</taxon>
        <taxon>Suessiales</taxon>
        <taxon>Symbiodiniaceae</taxon>
        <taxon>Durusdinium</taxon>
    </lineage>
</organism>
<proteinExistence type="predicted"/>
<accession>A0ABP0MFY6</accession>
<dbReference type="Proteomes" id="UP001642464">
    <property type="component" value="Unassembled WGS sequence"/>
</dbReference>
<keyword evidence="2" id="KW-1185">Reference proteome</keyword>
<evidence type="ECO:0000313" key="1">
    <source>
        <dbReference type="EMBL" id="CAK9049622.1"/>
    </source>
</evidence>